<accession>A0A1I4FNH2</accession>
<dbReference type="STRING" id="414703.SAMN04488125_110116"/>
<keyword evidence="1" id="KW-0472">Membrane</keyword>
<evidence type="ECO:0000313" key="2">
    <source>
        <dbReference type="EMBL" id="SFL18979.1"/>
    </source>
</evidence>
<dbReference type="AlphaFoldDB" id="A0A1I4FNH2"/>
<keyword evidence="1" id="KW-1133">Transmembrane helix</keyword>
<keyword evidence="1" id="KW-0812">Transmembrane</keyword>
<evidence type="ECO:0000256" key="1">
    <source>
        <dbReference type="SAM" id="Phobius"/>
    </source>
</evidence>
<feature type="transmembrane region" description="Helical" evidence="1">
    <location>
        <begin position="12"/>
        <end position="35"/>
    </location>
</feature>
<gene>
    <name evidence="2" type="ORF">SAMN04488125_110116</name>
</gene>
<reference evidence="3" key="1">
    <citation type="submission" date="2016-10" db="EMBL/GenBank/DDBJ databases">
        <authorList>
            <person name="Varghese N."/>
            <person name="Submissions S."/>
        </authorList>
    </citation>
    <scope>NUCLEOTIDE SEQUENCE [LARGE SCALE GENOMIC DNA]</scope>
    <source>
        <strain evidence="3">CGMCC 1.6474</strain>
    </source>
</reference>
<proteinExistence type="predicted"/>
<evidence type="ECO:0000313" key="3">
    <source>
        <dbReference type="Proteomes" id="UP000198804"/>
    </source>
</evidence>
<dbReference type="EMBL" id="FOSV01000010">
    <property type="protein sequence ID" value="SFL18979.1"/>
    <property type="molecule type" value="Genomic_DNA"/>
</dbReference>
<name>A0A1I4FNH2_9HYPH</name>
<keyword evidence="3" id="KW-1185">Reference proteome</keyword>
<dbReference type="OrthoDB" id="7991435at2"/>
<dbReference type="Proteomes" id="UP000198804">
    <property type="component" value="Unassembled WGS sequence"/>
</dbReference>
<protein>
    <submittedName>
        <fullName evidence="2">Uncharacterized protein</fullName>
    </submittedName>
</protein>
<sequence length="166" mass="18883">MSFRMSRLLNRLWLLGVLAPLVIGFSGYMGMVIGVRRWPYEVLNTAVITPNVPPGYTLNMARTIDYQDDCELHYDRKMVSDVPGPKGAFRRDVLPDINFARPPMELDGRPWYISERVPEDFPCGPAKIIDSPSAACNWFQRLFWRQTRPDAVTGFNVDCSGTTLLP</sequence>
<organism evidence="2 3">
    <name type="scientific">Methylorubrum salsuginis</name>
    <dbReference type="NCBI Taxonomy" id="414703"/>
    <lineage>
        <taxon>Bacteria</taxon>
        <taxon>Pseudomonadati</taxon>
        <taxon>Pseudomonadota</taxon>
        <taxon>Alphaproteobacteria</taxon>
        <taxon>Hyphomicrobiales</taxon>
        <taxon>Methylobacteriaceae</taxon>
        <taxon>Methylorubrum</taxon>
    </lineage>
</organism>